<evidence type="ECO:0000313" key="4">
    <source>
        <dbReference type="EMBL" id="MFC6883248.1"/>
    </source>
</evidence>
<dbReference type="RefSeq" id="WP_160822521.1">
    <property type="nucleotide sequence ID" value="NZ_JBHSXS010000018.1"/>
</dbReference>
<dbReference type="Proteomes" id="UP001596380">
    <property type="component" value="Unassembled WGS sequence"/>
</dbReference>
<name>A0ABW2CN76_9ACTN</name>
<sequence length="199" mass="22195">MEFSDILRKRLMVRGYTDEPVSDEALDRVLAALRRAPSAGFSQGHRLVVVTDPKLRQAAADIAEARYVELGFPRWIASAPVHIYVCTREASYHERYNAAEDVREGYDEIPWPVPFWWFDCGALFIMLQLAAINEGLATGMVSSVYTGELDALAGVVGLPEDVALAGIVTIGHEDTSLRMPVPPNAAKRKPNEELIEWRR</sequence>
<dbReference type="PANTHER" id="PTHR43673:SF10">
    <property type="entry name" value="NADH DEHYDROGENASE_NAD(P)H NITROREDUCTASE XCC3605-RELATED"/>
    <property type="match status" value="1"/>
</dbReference>
<dbReference type="Pfam" id="PF00881">
    <property type="entry name" value="Nitroreductase"/>
    <property type="match status" value="1"/>
</dbReference>
<evidence type="ECO:0000256" key="1">
    <source>
        <dbReference type="ARBA" id="ARBA00007118"/>
    </source>
</evidence>
<evidence type="ECO:0000256" key="2">
    <source>
        <dbReference type="ARBA" id="ARBA00023002"/>
    </source>
</evidence>
<dbReference type="InterPro" id="IPR000415">
    <property type="entry name" value="Nitroreductase-like"/>
</dbReference>
<evidence type="ECO:0000313" key="5">
    <source>
        <dbReference type="Proteomes" id="UP001596380"/>
    </source>
</evidence>
<dbReference type="Gene3D" id="3.40.109.10">
    <property type="entry name" value="NADH Oxidase"/>
    <property type="match status" value="1"/>
</dbReference>
<accession>A0ABW2CN76</accession>
<evidence type="ECO:0000259" key="3">
    <source>
        <dbReference type="Pfam" id="PF00881"/>
    </source>
</evidence>
<comment type="similarity">
    <text evidence="1">Belongs to the nitroreductase family.</text>
</comment>
<dbReference type="InterPro" id="IPR029479">
    <property type="entry name" value="Nitroreductase"/>
</dbReference>
<comment type="caution">
    <text evidence="4">The sequence shown here is derived from an EMBL/GenBank/DDBJ whole genome shotgun (WGS) entry which is preliminary data.</text>
</comment>
<organism evidence="4 5">
    <name type="scientific">Actinomadura yumaensis</name>
    <dbReference type="NCBI Taxonomy" id="111807"/>
    <lineage>
        <taxon>Bacteria</taxon>
        <taxon>Bacillati</taxon>
        <taxon>Actinomycetota</taxon>
        <taxon>Actinomycetes</taxon>
        <taxon>Streptosporangiales</taxon>
        <taxon>Thermomonosporaceae</taxon>
        <taxon>Actinomadura</taxon>
    </lineage>
</organism>
<dbReference type="PANTHER" id="PTHR43673">
    <property type="entry name" value="NAD(P)H NITROREDUCTASE YDGI-RELATED"/>
    <property type="match status" value="1"/>
</dbReference>
<keyword evidence="5" id="KW-1185">Reference proteome</keyword>
<gene>
    <name evidence="4" type="ORF">ACFQKB_26065</name>
</gene>
<dbReference type="EMBL" id="JBHSXS010000018">
    <property type="protein sequence ID" value="MFC6883248.1"/>
    <property type="molecule type" value="Genomic_DNA"/>
</dbReference>
<dbReference type="SUPFAM" id="SSF55469">
    <property type="entry name" value="FMN-dependent nitroreductase-like"/>
    <property type="match status" value="1"/>
</dbReference>
<dbReference type="CDD" id="cd02062">
    <property type="entry name" value="Nitro_FMN_reductase"/>
    <property type="match status" value="1"/>
</dbReference>
<reference evidence="5" key="1">
    <citation type="journal article" date="2019" name="Int. J. Syst. Evol. Microbiol.">
        <title>The Global Catalogue of Microorganisms (GCM) 10K type strain sequencing project: providing services to taxonomists for standard genome sequencing and annotation.</title>
        <authorList>
            <consortium name="The Broad Institute Genomics Platform"/>
            <consortium name="The Broad Institute Genome Sequencing Center for Infectious Disease"/>
            <person name="Wu L."/>
            <person name="Ma J."/>
        </authorList>
    </citation>
    <scope>NUCLEOTIDE SEQUENCE [LARGE SCALE GENOMIC DNA]</scope>
    <source>
        <strain evidence="5">JCM 3369</strain>
    </source>
</reference>
<keyword evidence="2" id="KW-0560">Oxidoreductase</keyword>
<feature type="domain" description="Nitroreductase" evidence="3">
    <location>
        <begin position="7"/>
        <end position="172"/>
    </location>
</feature>
<protein>
    <submittedName>
        <fullName evidence="4">Nitroreductase family protein</fullName>
    </submittedName>
</protein>
<proteinExistence type="inferred from homology"/>